<feature type="chain" id="PRO_5010183025" evidence="4">
    <location>
        <begin position="33"/>
        <end position="341"/>
    </location>
</feature>
<dbReference type="PANTHER" id="PTHR33376:SF7">
    <property type="entry name" value="C4-DICARBOXYLATE-BINDING PROTEIN DCTB"/>
    <property type="match status" value="1"/>
</dbReference>
<dbReference type="InterPro" id="IPR018389">
    <property type="entry name" value="DctP_fam"/>
</dbReference>
<keyword evidence="6" id="KW-1185">Reference proteome</keyword>
<evidence type="ECO:0000256" key="4">
    <source>
        <dbReference type="SAM" id="SignalP"/>
    </source>
</evidence>
<dbReference type="Gene3D" id="3.40.190.170">
    <property type="entry name" value="Bacterial extracellular solute-binding protein, family 7"/>
    <property type="match status" value="1"/>
</dbReference>
<dbReference type="Proteomes" id="UP000027946">
    <property type="component" value="Unassembled WGS sequence"/>
</dbReference>
<organism evidence="5 6">
    <name type="scientific">Peptoclostridium litorale DSM 5388</name>
    <dbReference type="NCBI Taxonomy" id="1121324"/>
    <lineage>
        <taxon>Bacteria</taxon>
        <taxon>Bacillati</taxon>
        <taxon>Bacillota</taxon>
        <taxon>Clostridia</taxon>
        <taxon>Peptostreptococcales</taxon>
        <taxon>Peptoclostridiaceae</taxon>
        <taxon>Peptoclostridium</taxon>
    </lineage>
</organism>
<dbReference type="NCBIfam" id="NF037995">
    <property type="entry name" value="TRAP_S1"/>
    <property type="match status" value="1"/>
</dbReference>
<dbReference type="GO" id="GO:0055085">
    <property type="term" value="P:transmembrane transport"/>
    <property type="evidence" value="ECO:0007669"/>
    <property type="project" value="InterPro"/>
</dbReference>
<comment type="similarity">
    <text evidence="1">Belongs to the bacterial solute-binding protein 7 family.</text>
</comment>
<dbReference type="OrthoDB" id="2796at2"/>
<dbReference type="RefSeq" id="WP_052636191.1">
    <property type="nucleotide sequence ID" value="NZ_FSRH01000016.1"/>
</dbReference>
<gene>
    <name evidence="5" type="ORF">CLIT_14c00390</name>
</gene>
<protein>
    <submittedName>
        <fullName evidence="5">TRAP-type C4-dicarboxylate transport system, periplasmic component</fullName>
    </submittedName>
</protein>
<comment type="caution">
    <text evidence="5">The sequence shown here is derived from an EMBL/GenBank/DDBJ whole genome shotgun (WGS) entry which is preliminary data.</text>
</comment>
<dbReference type="STRING" id="1121324.CLIT_14c00390"/>
<accession>A0A069RCU4</accession>
<evidence type="ECO:0000256" key="1">
    <source>
        <dbReference type="ARBA" id="ARBA00009023"/>
    </source>
</evidence>
<dbReference type="AlphaFoldDB" id="A0A069RCU4"/>
<evidence type="ECO:0000256" key="2">
    <source>
        <dbReference type="ARBA" id="ARBA00022448"/>
    </source>
</evidence>
<dbReference type="Pfam" id="PF03480">
    <property type="entry name" value="DctP"/>
    <property type="match status" value="1"/>
</dbReference>
<dbReference type="PANTHER" id="PTHR33376">
    <property type="match status" value="1"/>
</dbReference>
<sequence>MNMGNHFKKAGAVLISLMMLVTSVTGCSKAGAADGPKTWKIGHVRPQGTPADNDVNAFAQALNEASGGDITLEVYPSGSLGDYTVVQERVGLGDVEMQLAPTATGVDKTLGLPVAPYLVRNWEEAKEVYKKGGPLMNVVEERFAKQGIKVLASYPVYFGGIALTKKPNDPANFDVNKMKIRVPSMKAYEKSAQALGYQATPLAFSEAFTAMQTGIVDGAIGSGAEGYYSSFRDVTKYYLPVNDHFEMWYLYMSMDVYNSLSDEDQKMIEGVAAKMEADRYEVAEQQQEEFETKLKEAGIEVIEFTEAEIDKMAEKVRKEVWPVIAEEYGKEEFESITKDLK</sequence>
<proteinExistence type="inferred from homology"/>
<keyword evidence="2" id="KW-0813">Transport</keyword>
<dbReference type="EMBL" id="JJMM01000014">
    <property type="protein sequence ID" value="KDR94578.1"/>
    <property type="molecule type" value="Genomic_DNA"/>
</dbReference>
<evidence type="ECO:0000256" key="3">
    <source>
        <dbReference type="ARBA" id="ARBA00022729"/>
    </source>
</evidence>
<evidence type="ECO:0000313" key="5">
    <source>
        <dbReference type="EMBL" id="KDR94578.1"/>
    </source>
</evidence>
<keyword evidence="3 4" id="KW-0732">Signal</keyword>
<dbReference type="InterPro" id="IPR038404">
    <property type="entry name" value="TRAP_DctP_sf"/>
</dbReference>
<evidence type="ECO:0000313" key="6">
    <source>
        <dbReference type="Proteomes" id="UP000027946"/>
    </source>
</evidence>
<name>A0A069RCU4_PEPLI</name>
<dbReference type="eggNOG" id="COG1638">
    <property type="taxonomic scope" value="Bacteria"/>
</dbReference>
<dbReference type="CDD" id="cd13673">
    <property type="entry name" value="PBP2_TRAP_SBP_like_2"/>
    <property type="match status" value="1"/>
</dbReference>
<feature type="signal peptide" evidence="4">
    <location>
        <begin position="1"/>
        <end position="32"/>
    </location>
</feature>
<reference evidence="5 6" key="1">
    <citation type="submission" date="2014-03" db="EMBL/GenBank/DDBJ databases">
        <title>Genome sequence of Clostridium litorale W6, DSM 5388.</title>
        <authorList>
            <person name="Poehlein A."/>
            <person name="Jagirdar A."/>
            <person name="Khonsari B."/>
            <person name="Chibani C.M."/>
            <person name="Gutierrez Gutierrez D.A."/>
            <person name="Davydova E."/>
            <person name="Alghaithi H.S."/>
            <person name="Nair K.P."/>
            <person name="Dhamotharan K."/>
            <person name="Chandran L."/>
            <person name="G W."/>
            <person name="Daniel R."/>
        </authorList>
    </citation>
    <scope>NUCLEOTIDE SEQUENCE [LARGE SCALE GENOMIC DNA]</scope>
    <source>
        <strain evidence="5 6">W6</strain>
    </source>
</reference>